<dbReference type="PANTHER" id="PTHR34135:SF2">
    <property type="entry name" value="LYSOZYME"/>
    <property type="match status" value="1"/>
</dbReference>
<gene>
    <name evidence="5" type="primary">lyc</name>
    <name evidence="5" type="ORF">GCM10011390_08950</name>
</gene>
<feature type="signal peptide" evidence="4">
    <location>
        <begin position="1"/>
        <end position="35"/>
    </location>
</feature>
<dbReference type="EMBL" id="BMIQ01000001">
    <property type="protein sequence ID" value="GGD92461.1"/>
    <property type="molecule type" value="Genomic_DNA"/>
</dbReference>
<keyword evidence="4" id="KW-0732">Signal</keyword>
<dbReference type="Proteomes" id="UP000644699">
    <property type="component" value="Unassembled WGS sequence"/>
</dbReference>
<evidence type="ECO:0000256" key="1">
    <source>
        <dbReference type="ARBA" id="ARBA00010646"/>
    </source>
</evidence>
<dbReference type="GO" id="GO:0016998">
    <property type="term" value="P:cell wall macromolecule catabolic process"/>
    <property type="evidence" value="ECO:0007669"/>
    <property type="project" value="InterPro"/>
</dbReference>
<comment type="caution">
    <text evidence="5">The sequence shown here is derived from an EMBL/GenBank/DDBJ whole genome shotgun (WGS) entry which is preliminary data.</text>
</comment>
<evidence type="ECO:0000313" key="6">
    <source>
        <dbReference type="Proteomes" id="UP000644699"/>
    </source>
</evidence>
<comment type="similarity">
    <text evidence="1">Belongs to the glycosyl hydrolase 25 family.</text>
</comment>
<dbReference type="InterPro" id="IPR017853">
    <property type="entry name" value="GH"/>
</dbReference>
<dbReference type="SUPFAM" id="SSF51445">
    <property type="entry name" value="(Trans)glycosidases"/>
    <property type="match status" value="1"/>
</dbReference>
<dbReference type="AlphaFoldDB" id="A0A917E2B6"/>
<dbReference type="GO" id="GO:0009253">
    <property type="term" value="P:peptidoglycan catabolic process"/>
    <property type="evidence" value="ECO:0007669"/>
    <property type="project" value="InterPro"/>
</dbReference>
<dbReference type="InterPro" id="IPR002053">
    <property type="entry name" value="Glyco_hydro_25"/>
</dbReference>
<dbReference type="PROSITE" id="PS51257">
    <property type="entry name" value="PROKAR_LIPOPROTEIN"/>
    <property type="match status" value="1"/>
</dbReference>
<protein>
    <submittedName>
        <fullName evidence="5">Glycoside hydrolase</fullName>
    </submittedName>
</protein>
<dbReference type="Pfam" id="PF01183">
    <property type="entry name" value="Glyco_hydro_25"/>
    <property type="match status" value="1"/>
</dbReference>
<organism evidence="5 6">
    <name type="scientific">Aureimonas endophytica</name>
    <dbReference type="NCBI Taxonomy" id="2027858"/>
    <lineage>
        <taxon>Bacteria</taxon>
        <taxon>Pseudomonadati</taxon>
        <taxon>Pseudomonadota</taxon>
        <taxon>Alphaproteobacteria</taxon>
        <taxon>Hyphomicrobiales</taxon>
        <taxon>Aurantimonadaceae</taxon>
        <taxon>Aureimonas</taxon>
    </lineage>
</organism>
<dbReference type="Gene3D" id="3.20.20.80">
    <property type="entry name" value="Glycosidases"/>
    <property type="match status" value="1"/>
</dbReference>
<feature type="chain" id="PRO_5037103214" evidence="4">
    <location>
        <begin position="36"/>
        <end position="272"/>
    </location>
</feature>
<reference evidence="5" key="2">
    <citation type="submission" date="2020-09" db="EMBL/GenBank/DDBJ databases">
        <authorList>
            <person name="Sun Q."/>
            <person name="Zhou Y."/>
        </authorList>
    </citation>
    <scope>NUCLEOTIDE SEQUENCE</scope>
    <source>
        <strain evidence="5">CGMCC 1.15367</strain>
    </source>
</reference>
<dbReference type="CDD" id="cd06413">
    <property type="entry name" value="GH25_muramidase_1"/>
    <property type="match status" value="1"/>
</dbReference>
<keyword evidence="3" id="KW-0326">Glycosidase</keyword>
<accession>A0A917E2B6</accession>
<dbReference type="InterPro" id="IPR018077">
    <property type="entry name" value="Glyco_hydro_fam25_subgr"/>
</dbReference>
<dbReference type="PANTHER" id="PTHR34135">
    <property type="entry name" value="LYSOZYME"/>
    <property type="match status" value="1"/>
</dbReference>
<dbReference type="RefSeq" id="WP_188906981.1">
    <property type="nucleotide sequence ID" value="NZ_BMIQ01000001.1"/>
</dbReference>
<dbReference type="SMART" id="SM00641">
    <property type="entry name" value="Glyco_25"/>
    <property type="match status" value="1"/>
</dbReference>
<dbReference type="GO" id="GO:0016052">
    <property type="term" value="P:carbohydrate catabolic process"/>
    <property type="evidence" value="ECO:0007669"/>
    <property type="project" value="TreeGrafter"/>
</dbReference>
<reference evidence="5" key="1">
    <citation type="journal article" date="2014" name="Int. J. Syst. Evol. Microbiol.">
        <title>Complete genome sequence of Corynebacterium casei LMG S-19264T (=DSM 44701T), isolated from a smear-ripened cheese.</title>
        <authorList>
            <consortium name="US DOE Joint Genome Institute (JGI-PGF)"/>
            <person name="Walter F."/>
            <person name="Albersmeier A."/>
            <person name="Kalinowski J."/>
            <person name="Ruckert C."/>
        </authorList>
    </citation>
    <scope>NUCLEOTIDE SEQUENCE</scope>
    <source>
        <strain evidence="5">CGMCC 1.15367</strain>
    </source>
</reference>
<sequence length="272" mass="30547">MGAQLRGGSRGRRGRKWVAAAALALAAMVSGCTTATLDVADLGLSNLSAARPEDYPVHGIDLSKYQGDVDWAAARKGGVAFAYLKATEGGDRVDSRFQENWAAARAAGVPRGAYHFFYHCRSGKEQAKWFIANVPRDPQALPPVLDVEWTPDSPTCTRRPARDELVREMQDFLDIVEKHYGVRPILYIPIDVHRDRLVGAFPKYEFWLRAVKDHPNAVYESRPFRFWQWTATGTVPGIEREVDRNAFAGSRADWVKWLKARRPHARPIEAGF</sequence>
<evidence type="ECO:0000256" key="3">
    <source>
        <dbReference type="ARBA" id="ARBA00023295"/>
    </source>
</evidence>
<name>A0A917E2B6_9HYPH</name>
<evidence type="ECO:0000256" key="2">
    <source>
        <dbReference type="ARBA" id="ARBA00022801"/>
    </source>
</evidence>
<dbReference type="GO" id="GO:0003796">
    <property type="term" value="F:lysozyme activity"/>
    <property type="evidence" value="ECO:0007669"/>
    <property type="project" value="InterPro"/>
</dbReference>
<keyword evidence="6" id="KW-1185">Reference proteome</keyword>
<evidence type="ECO:0000313" key="5">
    <source>
        <dbReference type="EMBL" id="GGD92461.1"/>
    </source>
</evidence>
<proteinExistence type="inferred from homology"/>
<dbReference type="PROSITE" id="PS51904">
    <property type="entry name" value="GLYCOSYL_HYDROL_F25_2"/>
    <property type="match status" value="1"/>
</dbReference>
<evidence type="ECO:0000256" key="4">
    <source>
        <dbReference type="SAM" id="SignalP"/>
    </source>
</evidence>
<keyword evidence="2 5" id="KW-0378">Hydrolase</keyword>